<dbReference type="SUPFAM" id="SSF53756">
    <property type="entry name" value="UDP-Glycosyltransferase/glycogen phosphorylase"/>
    <property type="match status" value="1"/>
</dbReference>
<dbReference type="CDD" id="cd03784">
    <property type="entry name" value="GT1_Gtf-like"/>
    <property type="match status" value="1"/>
</dbReference>
<evidence type="ECO:0000256" key="1">
    <source>
        <dbReference type="ARBA" id="ARBA00009995"/>
    </source>
</evidence>
<dbReference type="EMBL" id="FN594951">
    <property type="protein sequence ID" value="CCB43488.1"/>
    <property type="molecule type" value="Genomic_DNA"/>
</dbReference>
<dbReference type="HOGENOM" id="CLU_001724_3_2_1"/>
<dbReference type="EC" id="2.4.1.-" evidence="5"/>
<keyword evidence="2 4" id="KW-0328">Glycosyltransferase</keyword>
<evidence type="ECO:0000313" key="7">
    <source>
        <dbReference type="Proteomes" id="UP000009183"/>
    </source>
</evidence>
<dbReference type="PANTHER" id="PTHR48048">
    <property type="entry name" value="GLYCOSYLTRANSFERASE"/>
    <property type="match status" value="1"/>
</dbReference>
<protein>
    <recommendedName>
        <fullName evidence="5">Glycosyltransferase</fullName>
        <ecNumber evidence="5">2.4.1.-</ecNumber>
    </recommendedName>
</protein>
<organism evidence="6 7">
    <name type="scientific">Vitis vinifera</name>
    <name type="common">Grape</name>
    <dbReference type="NCBI Taxonomy" id="29760"/>
    <lineage>
        <taxon>Eukaryota</taxon>
        <taxon>Viridiplantae</taxon>
        <taxon>Streptophyta</taxon>
        <taxon>Embryophyta</taxon>
        <taxon>Tracheophyta</taxon>
        <taxon>Spermatophyta</taxon>
        <taxon>Magnoliopsida</taxon>
        <taxon>eudicotyledons</taxon>
        <taxon>Gunneridae</taxon>
        <taxon>Pentapetalae</taxon>
        <taxon>rosids</taxon>
        <taxon>Vitales</taxon>
        <taxon>Vitaceae</taxon>
        <taxon>Viteae</taxon>
        <taxon>Vitis</taxon>
    </lineage>
</organism>
<dbReference type="InterPro" id="IPR035595">
    <property type="entry name" value="UDP_glycos_trans_CS"/>
</dbReference>
<dbReference type="eggNOG" id="KOG1192">
    <property type="taxonomic scope" value="Eukaryota"/>
</dbReference>
<dbReference type="OrthoDB" id="5835829at2759"/>
<dbReference type="PROSITE" id="PS00375">
    <property type="entry name" value="UDPGT"/>
    <property type="match status" value="1"/>
</dbReference>
<evidence type="ECO:0000256" key="5">
    <source>
        <dbReference type="RuleBase" id="RU362057"/>
    </source>
</evidence>
<dbReference type="PaxDb" id="29760-VIT_06s0004g06370.t01"/>
<dbReference type="Proteomes" id="UP000009183">
    <property type="component" value="Chromosome 6"/>
</dbReference>
<dbReference type="PANTHER" id="PTHR48048:SF94">
    <property type="entry name" value="GLYCOSYLTRANSFERASE"/>
    <property type="match status" value="1"/>
</dbReference>
<dbReference type="SMR" id="F6GUT0"/>
<dbReference type="FunFam" id="3.40.50.2000:FF:000056">
    <property type="entry name" value="Glycosyltransferase"/>
    <property type="match status" value="1"/>
</dbReference>
<keyword evidence="7" id="KW-1185">Reference proteome</keyword>
<dbReference type="InterPro" id="IPR050481">
    <property type="entry name" value="UDP-glycosyltransf_plant"/>
</dbReference>
<name>F6GUT0_VITVI</name>
<dbReference type="AlphaFoldDB" id="F6GUT0"/>
<dbReference type="GO" id="GO:0035251">
    <property type="term" value="F:UDP-glucosyltransferase activity"/>
    <property type="evidence" value="ECO:0000318"/>
    <property type="project" value="GO_Central"/>
</dbReference>
<dbReference type="FunFam" id="3.40.50.2000:FF:000080">
    <property type="entry name" value="Glycosyltransferase"/>
    <property type="match status" value="1"/>
</dbReference>
<sequence length="537" mass="59861">MDEEIKGESKGRNRFFPSVKWNFYFKFKMDDVILDMRLKTFRYGTEGGPLGFSEMKKAELVFVPTPGAGHYISAVEFAKRLIHTDDRFSVTLLHMRSSLHPHTDPYNTSLLASETHLRIIDLPPVDPPPSHLIHKSVEHYILLYFESFIPHVKDAITHLMSNPDSVPLAGLVLDFFCLPMIDVAKELGLPSYLYLTSGAGFLGLMLYLPTHHSQIGTEFEDSDPDLELRSFVNPVPVRVLPEAVSNKHGGYAAYIKVAQRFREARGIIVNTFSELEPYAVESFADGQTPPVYTVGPVLDLGGQAHSCSDRVDHGKIMGWLDAQPESSVVFLCFGSMGTFDAPQVREIALGLERSGHRFLWALRLLRLDGKLGGSSDGTELSDILPEGFLDRIGERGMICEWAPQMEALSHKSIGGFLSHCGWNSILESIWNSVPVATWPMYAEQQLNAFGLVKELGLAVEMRLDYRQIGGEVVMAEEIDGAIRCVMEHDSMVRKKVKEMGEMSRRAVMDGGSSSKSLGRLIADIMNHPQFPTNTVTN</sequence>
<reference evidence="7" key="1">
    <citation type="journal article" date="2007" name="Nature">
        <title>The grapevine genome sequence suggests ancestral hexaploidization in major angiosperm phyla.</title>
        <authorList>
            <consortium name="The French-Italian Public Consortium for Grapevine Genome Characterization."/>
            <person name="Jaillon O."/>
            <person name="Aury J.-M."/>
            <person name="Noel B."/>
            <person name="Policriti A."/>
            <person name="Clepet C."/>
            <person name="Casagrande A."/>
            <person name="Choisne N."/>
            <person name="Aubourg S."/>
            <person name="Vitulo N."/>
            <person name="Jubin C."/>
            <person name="Vezzi A."/>
            <person name="Legeai F."/>
            <person name="Hugueney P."/>
            <person name="Dasilva C."/>
            <person name="Horner D."/>
            <person name="Mica E."/>
            <person name="Jublot D."/>
            <person name="Poulain J."/>
            <person name="Bruyere C."/>
            <person name="Billault A."/>
            <person name="Segurens B."/>
            <person name="Gouyvenoux M."/>
            <person name="Ugarte E."/>
            <person name="Cattonaro F."/>
            <person name="Anthouard V."/>
            <person name="Vico V."/>
            <person name="Del Fabbro C."/>
            <person name="Alaux M."/>
            <person name="Di Gaspero G."/>
            <person name="Dumas V."/>
            <person name="Felice N."/>
            <person name="Paillard S."/>
            <person name="Juman I."/>
            <person name="Moroldo M."/>
            <person name="Scalabrin S."/>
            <person name="Canaguier A."/>
            <person name="Le Clainche I."/>
            <person name="Malacrida G."/>
            <person name="Durand E."/>
            <person name="Pesole G."/>
            <person name="Laucou V."/>
            <person name="Chatelet P."/>
            <person name="Merdinoglu D."/>
            <person name="Delledonne M."/>
            <person name="Pezzotti M."/>
            <person name="Lecharny A."/>
            <person name="Scarpelli C."/>
            <person name="Artiguenave F."/>
            <person name="Pe M.E."/>
            <person name="Valle G."/>
            <person name="Morgante M."/>
            <person name="Caboche M."/>
            <person name="Adam-Blondon A.-F."/>
            <person name="Weissenbach J."/>
            <person name="Quetier F."/>
            <person name="Wincker P."/>
        </authorList>
    </citation>
    <scope>NUCLEOTIDE SEQUENCE [LARGE SCALE GENOMIC DNA]</scope>
    <source>
        <strain evidence="7">cv. Pinot noir / PN40024</strain>
    </source>
</reference>
<gene>
    <name evidence="6" type="ordered locus">VIT_06s0004g06370</name>
</gene>
<accession>F6GUT0</accession>
<dbReference type="InterPro" id="IPR002213">
    <property type="entry name" value="UDP_glucos_trans"/>
</dbReference>
<keyword evidence="3 4" id="KW-0808">Transferase</keyword>
<dbReference type="FunCoup" id="F6GUT0">
    <property type="interactions" value="820"/>
</dbReference>
<evidence type="ECO:0000313" key="6">
    <source>
        <dbReference type="EMBL" id="CCB43488.1"/>
    </source>
</evidence>
<evidence type="ECO:0000256" key="3">
    <source>
        <dbReference type="ARBA" id="ARBA00022679"/>
    </source>
</evidence>
<dbReference type="Gene3D" id="3.40.50.2000">
    <property type="entry name" value="Glycogen Phosphorylase B"/>
    <property type="match status" value="2"/>
</dbReference>
<proteinExistence type="inferred from homology"/>
<comment type="similarity">
    <text evidence="1 4">Belongs to the UDP-glycosyltransferase family.</text>
</comment>
<dbReference type="Pfam" id="PF00201">
    <property type="entry name" value="UDPGT"/>
    <property type="match status" value="1"/>
</dbReference>
<evidence type="ECO:0000256" key="4">
    <source>
        <dbReference type="RuleBase" id="RU003718"/>
    </source>
</evidence>
<dbReference type="InParanoid" id="F6GUT0"/>
<evidence type="ECO:0000256" key="2">
    <source>
        <dbReference type="ARBA" id="ARBA00022676"/>
    </source>
</evidence>